<feature type="domain" description="AAA+ ATPase" evidence="1">
    <location>
        <begin position="242"/>
        <end position="383"/>
    </location>
</feature>
<accession>A0A9Q0L9S8</accession>
<evidence type="ECO:0000259" key="1">
    <source>
        <dbReference type="SMART" id="SM00382"/>
    </source>
</evidence>
<comment type="caution">
    <text evidence="2">The sequence shown here is derived from an EMBL/GenBank/DDBJ whole genome shotgun (WGS) entry which is preliminary data.</text>
</comment>
<dbReference type="GO" id="GO:0034098">
    <property type="term" value="C:VCP-NPL4-UFD1 AAA ATPase complex"/>
    <property type="evidence" value="ECO:0007669"/>
    <property type="project" value="TreeGrafter"/>
</dbReference>
<dbReference type="InterPro" id="IPR003959">
    <property type="entry name" value="ATPase_AAA_core"/>
</dbReference>
<keyword evidence="2" id="KW-0132">Cell division</keyword>
<dbReference type="GO" id="GO:0016887">
    <property type="term" value="F:ATP hydrolysis activity"/>
    <property type="evidence" value="ECO:0007669"/>
    <property type="project" value="InterPro"/>
</dbReference>
<dbReference type="SMART" id="SM00382">
    <property type="entry name" value="AAA"/>
    <property type="match status" value="2"/>
</dbReference>
<dbReference type="PROSITE" id="PS00674">
    <property type="entry name" value="AAA"/>
    <property type="match status" value="1"/>
</dbReference>
<protein>
    <submittedName>
        <fullName evidence="2">Cell division control protein 48</fullName>
    </submittedName>
</protein>
<evidence type="ECO:0000313" key="2">
    <source>
        <dbReference type="EMBL" id="KAJ5068485.1"/>
    </source>
</evidence>
<gene>
    <name evidence="2" type="ORF">M0811_02418</name>
</gene>
<dbReference type="GO" id="GO:0031593">
    <property type="term" value="F:polyubiquitin modification-dependent protein binding"/>
    <property type="evidence" value="ECO:0007669"/>
    <property type="project" value="TreeGrafter"/>
</dbReference>
<dbReference type="PANTHER" id="PTHR23077:SF194">
    <property type="entry name" value="ATPASE FAMILY GENE 2 PROTEIN HOMOLOG B"/>
    <property type="match status" value="1"/>
</dbReference>
<dbReference type="Pfam" id="PF00004">
    <property type="entry name" value="AAA"/>
    <property type="match status" value="2"/>
</dbReference>
<reference evidence="2" key="1">
    <citation type="submission" date="2022-10" db="EMBL/GenBank/DDBJ databases">
        <title>Novel sulphate-reducing endosymbionts in the free-living metamonad Anaeramoeba.</title>
        <authorList>
            <person name="Jerlstrom-Hultqvist J."/>
            <person name="Cepicka I."/>
            <person name="Gallot-Lavallee L."/>
            <person name="Salas-Leiva D."/>
            <person name="Curtis B.A."/>
            <person name="Zahonova K."/>
            <person name="Pipaliya S."/>
            <person name="Dacks J."/>
            <person name="Roger A.J."/>
        </authorList>
    </citation>
    <scope>NUCLEOTIDE SEQUENCE</scope>
    <source>
        <strain evidence="2">BMAN</strain>
    </source>
</reference>
<dbReference type="InterPro" id="IPR050168">
    <property type="entry name" value="AAA_ATPase_domain"/>
</dbReference>
<sequence length="742" mass="85120">MNIAHINRNHFQTLNIVLGSPILIQKNDQSTIYYLCSAFPHQNVFNSKINFSKTIQIDKQTISQYFQIKTFSIEELSPIKLSTFEREKLVANFVGIEVIEKTGNLNSNLKPTHYQISKYLQRILIGIIIFKNSIIKIPKNQILNQSKEKEKEKEFLELKILKTKPINSLVLIRKSTELSINFSSKNKTENNQNENENENNQINIIDNQILNSISYFVGGMQKVINSLSHLFNNINQNPSQKSPQNILLIGPDGIGKRSVIESFANHLNISLFKIDGKKLNFKYFGEREDKIREIFHQAYTTDSLAIIFLQNMELLCPKRSEVNSSKTRLSGQFLALLDGKYQNLTSKKFPPLVVATCRDPNMIDPALRRPGRLTKEIHLPLPDENDRLEILKIHTRKINLGQNTNLQNIAMETVGYLGSDLYHLCREATMNAIRREIFRKKNNQIENQNSEQQQAFSAVVEKEDFENALTKITPTIKKKEEKQEIQEIQWDEIGGLEDIKKKLLQAVEWPIKYRKSYERLGLERIRGILLYGPPGCSKTTLAKAVATSAKVNFISLSGASIYSIFLGDAEQRIRDLFRAAREASPSIIFLDEIESLVGKRSTSIHSHSNSVRDRVLSTLLNEMDGIESAKDVLVLAATNRVDLIDEALLRPGRFDQILKIDLPNLYARQKIFEIKTRNMNLDPDVDLKKLSQLTHNMSGADIENIVRETAIIALRENVEQKILHFYHFQKALKEYFTNKNNI</sequence>
<dbReference type="EMBL" id="JAPDFW010000114">
    <property type="protein sequence ID" value="KAJ5068485.1"/>
    <property type="molecule type" value="Genomic_DNA"/>
</dbReference>
<keyword evidence="3" id="KW-1185">Reference proteome</keyword>
<dbReference type="Pfam" id="PF17862">
    <property type="entry name" value="AAA_lid_3"/>
    <property type="match status" value="2"/>
</dbReference>
<dbReference type="OMA" id="CKEASIC"/>
<dbReference type="PANTHER" id="PTHR23077">
    <property type="entry name" value="AAA-FAMILY ATPASE"/>
    <property type="match status" value="1"/>
</dbReference>
<proteinExistence type="predicted"/>
<dbReference type="GO" id="GO:0097352">
    <property type="term" value="P:autophagosome maturation"/>
    <property type="evidence" value="ECO:0007669"/>
    <property type="project" value="TreeGrafter"/>
</dbReference>
<dbReference type="SUPFAM" id="SSF52540">
    <property type="entry name" value="P-loop containing nucleoside triphosphate hydrolases"/>
    <property type="match status" value="2"/>
</dbReference>
<dbReference type="Gene3D" id="1.10.8.60">
    <property type="match status" value="2"/>
</dbReference>
<dbReference type="AlphaFoldDB" id="A0A9Q0L9S8"/>
<name>A0A9Q0L9S8_ANAIG</name>
<dbReference type="Gene3D" id="3.40.50.300">
    <property type="entry name" value="P-loop containing nucleotide triphosphate hydrolases"/>
    <property type="match status" value="2"/>
</dbReference>
<evidence type="ECO:0000313" key="3">
    <source>
        <dbReference type="Proteomes" id="UP001149090"/>
    </source>
</evidence>
<dbReference type="InterPro" id="IPR041569">
    <property type="entry name" value="AAA_lid_3"/>
</dbReference>
<dbReference type="FunFam" id="3.40.50.300:FF:001440">
    <property type="entry name" value="ATPase, AAA family protein"/>
    <property type="match status" value="1"/>
</dbReference>
<dbReference type="GO" id="GO:0051228">
    <property type="term" value="P:mitotic spindle disassembly"/>
    <property type="evidence" value="ECO:0007669"/>
    <property type="project" value="TreeGrafter"/>
</dbReference>
<dbReference type="InterPro" id="IPR027417">
    <property type="entry name" value="P-loop_NTPase"/>
</dbReference>
<dbReference type="GO" id="GO:0051301">
    <property type="term" value="P:cell division"/>
    <property type="evidence" value="ECO:0007669"/>
    <property type="project" value="UniProtKB-KW"/>
</dbReference>
<dbReference type="Proteomes" id="UP001149090">
    <property type="component" value="Unassembled WGS sequence"/>
</dbReference>
<keyword evidence="2" id="KW-0131">Cell cycle</keyword>
<dbReference type="GO" id="GO:0030970">
    <property type="term" value="P:retrograde protein transport, ER to cytosol"/>
    <property type="evidence" value="ECO:0007669"/>
    <property type="project" value="TreeGrafter"/>
</dbReference>
<dbReference type="InterPro" id="IPR003593">
    <property type="entry name" value="AAA+_ATPase"/>
</dbReference>
<dbReference type="GO" id="GO:0005524">
    <property type="term" value="F:ATP binding"/>
    <property type="evidence" value="ECO:0007669"/>
    <property type="project" value="InterPro"/>
</dbReference>
<organism evidence="2 3">
    <name type="scientific">Anaeramoeba ignava</name>
    <name type="common">Anaerobic marine amoeba</name>
    <dbReference type="NCBI Taxonomy" id="1746090"/>
    <lineage>
        <taxon>Eukaryota</taxon>
        <taxon>Metamonada</taxon>
        <taxon>Anaeramoebidae</taxon>
        <taxon>Anaeramoeba</taxon>
    </lineage>
</organism>
<dbReference type="OrthoDB" id="5421at2759"/>
<dbReference type="GO" id="GO:0005829">
    <property type="term" value="C:cytosol"/>
    <property type="evidence" value="ECO:0007669"/>
    <property type="project" value="TreeGrafter"/>
</dbReference>
<feature type="domain" description="AAA+ ATPase" evidence="1">
    <location>
        <begin position="524"/>
        <end position="664"/>
    </location>
</feature>
<dbReference type="GO" id="GO:0005634">
    <property type="term" value="C:nucleus"/>
    <property type="evidence" value="ECO:0007669"/>
    <property type="project" value="TreeGrafter"/>
</dbReference>
<dbReference type="InterPro" id="IPR003960">
    <property type="entry name" value="ATPase_AAA_CS"/>
</dbReference>